<dbReference type="EMBL" id="RQXU01000001">
    <property type="protein sequence ID" value="RRH92638.1"/>
    <property type="molecule type" value="Genomic_DNA"/>
</dbReference>
<evidence type="ECO:0000256" key="7">
    <source>
        <dbReference type="ARBA" id="ARBA00022723"/>
    </source>
</evidence>
<organism evidence="14 17">
    <name type="scientific">Variovorax beijingensis</name>
    <dbReference type="NCBI Taxonomy" id="2496117"/>
    <lineage>
        <taxon>Bacteria</taxon>
        <taxon>Pseudomonadati</taxon>
        <taxon>Pseudomonadota</taxon>
        <taxon>Betaproteobacteria</taxon>
        <taxon>Burkholderiales</taxon>
        <taxon>Comamonadaceae</taxon>
        <taxon>Variovorax</taxon>
    </lineage>
</organism>
<dbReference type="InterPro" id="IPR044537">
    <property type="entry name" value="Rip2-like"/>
</dbReference>
<evidence type="ECO:0000313" key="15">
    <source>
        <dbReference type="EMBL" id="RSZ43072.1"/>
    </source>
</evidence>
<comment type="cofactor">
    <cofactor evidence="1">
        <name>Zn(2+)</name>
        <dbReference type="ChEBI" id="CHEBI:29105"/>
    </cofactor>
</comment>
<evidence type="ECO:0000313" key="17">
    <source>
        <dbReference type="Proteomes" id="UP000271590"/>
    </source>
</evidence>
<protein>
    <submittedName>
        <fullName evidence="14">Site-2 protease family protein</fullName>
    </submittedName>
</protein>
<evidence type="ECO:0000256" key="12">
    <source>
        <dbReference type="ARBA" id="ARBA00023136"/>
    </source>
</evidence>
<dbReference type="GO" id="GO:0005886">
    <property type="term" value="C:plasma membrane"/>
    <property type="evidence" value="ECO:0007669"/>
    <property type="project" value="UniProtKB-SubCell"/>
</dbReference>
<feature type="transmembrane region" description="Helical" evidence="13">
    <location>
        <begin position="57"/>
        <end position="76"/>
    </location>
</feature>
<reference evidence="14 17" key="1">
    <citation type="submission" date="2018-11" db="EMBL/GenBank/DDBJ databases">
        <title>The genome of Variovorax sp T529.</title>
        <authorList>
            <person name="Gao J."/>
        </authorList>
    </citation>
    <scope>NUCLEOTIDE SEQUENCE [LARGE SCALE GENOMIC DNA]</scope>
    <source>
        <strain evidence="14 17">T529</strain>
    </source>
</reference>
<dbReference type="PANTHER" id="PTHR35864">
    <property type="entry name" value="ZINC METALLOPROTEASE MJ0611-RELATED"/>
    <property type="match status" value="1"/>
</dbReference>
<dbReference type="RefSeq" id="WP_124956495.1">
    <property type="nucleotide sequence ID" value="NZ_RQXU01000001.1"/>
</dbReference>
<keyword evidence="16" id="KW-1185">Reference proteome</keyword>
<evidence type="ECO:0000313" key="16">
    <source>
        <dbReference type="Proteomes" id="UP000271137"/>
    </source>
</evidence>
<comment type="subcellular location">
    <subcellularLocation>
        <location evidence="2">Cell membrane</location>
        <topology evidence="2">Multi-pass membrane protein</topology>
    </subcellularLocation>
</comment>
<sequence>MDISNLIQTVLIYALPVVFAITVHEAAHGYVARHLGDNTAEVMGRVTLNPMKHIDPIGTILMPLMLYFATSGAFLFGYAKPVPVNFGRLRHPKRDMIWVALAGPASNFVQAILWALVFVGLVAAGIDETFFIKMAQGGVLVNLVMWAFNLFPLPPLDGGRVLAGLLPNGPAQNFLARIEPFGFFIVMGLVLAGIVSTFWLRPLMDVGYAAINLFISPFTALLR</sequence>
<evidence type="ECO:0000256" key="4">
    <source>
        <dbReference type="ARBA" id="ARBA00022475"/>
    </source>
</evidence>
<evidence type="ECO:0000256" key="2">
    <source>
        <dbReference type="ARBA" id="ARBA00004651"/>
    </source>
</evidence>
<keyword evidence="4" id="KW-1003">Cell membrane</keyword>
<dbReference type="AlphaFoldDB" id="A0A3P3F4X7"/>
<dbReference type="GO" id="GO:0046872">
    <property type="term" value="F:metal ion binding"/>
    <property type="evidence" value="ECO:0007669"/>
    <property type="project" value="UniProtKB-KW"/>
</dbReference>
<evidence type="ECO:0000256" key="13">
    <source>
        <dbReference type="SAM" id="Phobius"/>
    </source>
</evidence>
<feature type="transmembrane region" description="Helical" evidence="13">
    <location>
        <begin position="181"/>
        <end position="200"/>
    </location>
</feature>
<keyword evidence="7" id="KW-0479">Metal-binding</keyword>
<dbReference type="CDD" id="cd06158">
    <property type="entry name" value="S2P-M50_like_1"/>
    <property type="match status" value="1"/>
</dbReference>
<gene>
    <name evidence="14" type="ORF">EH244_02105</name>
    <name evidence="15" type="ORF">EJO66_04630</name>
</gene>
<dbReference type="GO" id="GO:0006508">
    <property type="term" value="P:proteolysis"/>
    <property type="evidence" value="ECO:0007669"/>
    <property type="project" value="UniProtKB-KW"/>
</dbReference>
<keyword evidence="8" id="KW-0378">Hydrolase</keyword>
<reference evidence="15 16" key="2">
    <citation type="submission" date="2018-12" db="EMBL/GenBank/DDBJ databases">
        <title>The genome sequences of strain 502.</title>
        <authorList>
            <person name="Gao J."/>
            <person name="Sun J."/>
        </authorList>
    </citation>
    <scope>NUCLEOTIDE SEQUENCE [LARGE SCALE GENOMIC DNA]</scope>
    <source>
        <strain evidence="15 16">502</strain>
    </source>
</reference>
<keyword evidence="12 13" id="KW-0472">Membrane</keyword>
<dbReference type="PANTHER" id="PTHR35864:SF1">
    <property type="entry name" value="ZINC METALLOPROTEASE YWHC-RELATED"/>
    <property type="match status" value="1"/>
</dbReference>
<evidence type="ECO:0000256" key="10">
    <source>
        <dbReference type="ARBA" id="ARBA00022989"/>
    </source>
</evidence>
<evidence type="ECO:0000256" key="11">
    <source>
        <dbReference type="ARBA" id="ARBA00023049"/>
    </source>
</evidence>
<dbReference type="Proteomes" id="UP000271137">
    <property type="component" value="Unassembled WGS sequence"/>
</dbReference>
<keyword evidence="11" id="KW-0482">Metalloprotease</keyword>
<comment type="similarity">
    <text evidence="3">Belongs to the peptidase M50B family.</text>
</comment>
<feature type="transmembrane region" description="Helical" evidence="13">
    <location>
        <begin position="97"/>
        <end position="124"/>
    </location>
</feature>
<dbReference type="InterPro" id="IPR052348">
    <property type="entry name" value="Metallopeptidase_M50B"/>
</dbReference>
<evidence type="ECO:0000256" key="8">
    <source>
        <dbReference type="ARBA" id="ARBA00022801"/>
    </source>
</evidence>
<dbReference type="GO" id="GO:0008237">
    <property type="term" value="F:metallopeptidase activity"/>
    <property type="evidence" value="ECO:0007669"/>
    <property type="project" value="UniProtKB-KW"/>
</dbReference>
<evidence type="ECO:0000256" key="5">
    <source>
        <dbReference type="ARBA" id="ARBA00022670"/>
    </source>
</evidence>
<evidence type="ECO:0000256" key="6">
    <source>
        <dbReference type="ARBA" id="ARBA00022692"/>
    </source>
</evidence>
<feature type="transmembrane region" description="Helical" evidence="13">
    <location>
        <begin position="130"/>
        <end position="151"/>
    </location>
</feature>
<evidence type="ECO:0000256" key="3">
    <source>
        <dbReference type="ARBA" id="ARBA00007931"/>
    </source>
</evidence>
<evidence type="ECO:0000256" key="9">
    <source>
        <dbReference type="ARBA" id="ARBA00022833"/>
    </source>
</evidence>
<dbReference type="EMBL" id="RXFQ01000002">
    <property type="protein sequence ID" value="RSZ43072.1"/>
    <property type="molecule type" value="Genomic_DNA"/>
</dbReference>
<name>A0A3P3F4X7_9BURK</name>
<comment type="caution">
    <text evidence="14">The sequence shown here is derived from an EMBL/GenBank/DDBJ whole genome shotgun (WGS) entry which is preliminary data.</text>
</comment>
<keyword evidence="9" id="KW-0862">Zinc</keyword>
<keyword evidence="5 14" id="KW-0645">Protease</keyword>
<evidence type="ECO:0000256" key="1">
    <source>
        <dbReference type="ARBA" id="ARBA00001947"/>
    </source>
</evidence>
<keyword evidence="10 13" id="KW-1133">Transmembrane helix</keyword>
<proteinExistence type="inferred from homology"/>
<keyword evidence="6 13" id="KW-0812">Transmembrane</keyword>
<dbReference type="Proteomes" id="UP000271590">
    <property type="component" value="Unassembled WGS sequence"/>
</dbReference>
<accession>A0A3P3F4X7</accession>
<evidence type="ECO:0000313" key="14">
    <source>
        <dbReference type="EMBL" id="RRH92638.1"/>
    </source>
</evidence>